<dbReference type="CDD" id="cd04301">
    <property type="entry name" value="NAT_SF"/>
    <property type="match status" value="1"/>
</dbReference>
<evidence type="ECO:0000313" key="3">
    <source>
        <dbReference type="Proteomes" id="UP000678016"/>
    </source>
</evidence>
<accession>A0ABX8BZV0</accession>
<dbReference type="SUPFAM" id="SSF52210">
    <property type="entry name" value="Succinyl-CoA synthetase domains"/>
    <property type="match status" value="2"/>
</dbReference>
<proteinExistence type="predicted"/>
<dbReference type="Pfam" id="PF00583">
    <property type="entry name" value="Acetyltransf_1"/>
    <property type="match status" value="1"/>
</dbReference>
<reference evidence="3" key="1">
    <citation type="submission" date="2021-05" db="EMBL/GenBank/DDBJ databases">
        <title>Direct Submission.</title>
        <authorList>
            <person name="Li K."/>
            <person name="Gao J."/>
        </authorList>
    </citation>
    <scope>NUCLEOTIDE SEQUENCE [LARGE SCALE GENOMIC DNA]</scope>
    <source>
        <strain evidence="3">HDS12</strain>
    </source>
</reference>
<dbReference type="EC" id="2.3.1.-" evidence="2"/>
<dbReference type="Proteomes" id="UP000678016">
    <property type="component" value="Chromosome"/>
</dbReference>
<feature type="domain" description="N-acetyltransferase" evidence="1">
    <location>
        <begin position="28"/>
        <end position="179"/>
    </location>
</feature>
<dbReference type="SUPFAM" id="SSF51735">
    <property type="entry name" value="NAD(P)-binding Rossmann-fold domains"/>
    <property type="match status" value="1"/>
</dbReference>
<dbReference type="Pfam" id="PF13380">
    <property type="entry name" value="CoA_binding_2"/>
    <property type="match status" value="1"/>
</dbReference>
<dbReference type="Gene3D" id="3.40.50.720">
    <property type="entry name" value="NAD(P)-binding Rossmann-like Domain"/>
    <property type="match status" value="1"/>
</dbReference>
<keyword evidence="2" id="KW-0012">Acyltransferase</keyword>
<dbReference type="InterPro" id="IPR036291">
    <property type="entry name" value="NAD(P)-bd_dom_sf"/>
</dbReference>
<protein>
    <submittedName>
        <fullName evidence="2">GNAT family N-acetyltransferase</fullName>
        <ecNumber evidence="2">2.3.1.-</ecNumber>
    </submittedName>
</protein>
<dbReference type="SMART" id="SM00881">
    <property type="entry name" value="CoA_binding"/>
    <property type="match status" value="1"/>
</dbReference>
<dbReference type="InterPro" id="IPR013815">
    <property type="entry name" value="ATP_grasp_subdomain_1"/>
</dbReference>
<dbReference type="PANTHER" id="PTHR42793:SF1">
    <property type="entry name" value="PEPTIDYL-LYSINE N-ACETYLTRANSFERASE PATZ"/>
    <property type="match status" value="1"/>
</dbReference>
<organism evidence="2 3">
    <name type="scientific">Nocardiopsis akebiae</name>
    <dbReference type="NCBI Taxonomy" id="2831968"/>
    <lineage>
        <taxon>Bacteria</taxon>
        <taxon>Bacillati</taxon>
        <taxon>Actinomycetota</taxon>
        <taxon>Actinomycetes</taxon>
        <taxon>Streptosporangiales</taxon>
        <taxon>Nocardiopsidaceae</taxon>
        <taxon>Nocardiopsis</taxon>
    </lineage>
</organism>
<dbReference type="Gene3D" id="3.40.50.261">
    <property type="entry name" value="Succinyl-CoA synthetase domains"/>
    <property type="match status" value="2"/>
</dbReference>
<sequence length="897" mass="94058">MTGRLDEETVRTTDRGTSHALLSDGAVALIRPARAEDVTRVRKLYEGMTQENLRMRFFLPSTSSARVAAERACVGGGTRCAALLAVLDGEVVGVASYDASERSHIGELGLAVAEGAHGRGVGTLLLEHLASVARERGVRAFHADVLAANHEMLRVCDDAGLRSRRRTDAGVVELTLPLEQDDRYVDAVVRREAQASRESLKRLLRPRSAVVIGVTSRAVSVGNAVLRSIVCHGFTGPTYAVHPQASGVADVSLPVHRSVAELPEPPDLAVVTVPPDAVVPVARSCGARGIRALLVVTPALGPDTSRELLSVCRDSGMRLVGPDSFGVVCTEPGVSLQATFAARPPSPGGAGLVVQSGGVGISLFDHLTRLGVGVSSFLAVGNRLDVSSNDMLSWWEADGSTTMAVVHVESFGNPRKFARLARGVGRRMPVLAVHAGRSEAGRRAALARSGSPLPSVPAADALLAQAGVTAVSGVGELVEAAALMAHQPLPRGPRVAVLTNTAGVGGMAADSCCDAGLEIVELSERTRRGLEESLPSGAVCANPVDTTPEVRSDQLRACLELLSAAPEVDAVMVVTVPTALADPAPAVSTAVRDVPVVAVAPEQPEAVTVLGGGGRPVPSYNGPESAAAALGAAWRRSSWLARPSGRTPELSDVASYRAAEIVDESLASPAQGGWLPLHRVMELLACYGMALAPWRRARDEEEALRAAAEIPGPVALKADVAGVVHRGRAGALYLGLTGEERFRKAYRELAERFRGRVRGFVVQGMAPPGFEALIGSVQQPDFGPVIACGTGGSYAEVLGSRTSRLTPLTDTGADEMIRSVPEFRRLGESQGERGADPAALREPLLRLSKLVEDLPEIAELEMNPVVIGPSSAVCVDARVRVARYPHGDPYLRALRPL</sequence>
<dbReference type="SUPFAM" id="SSF56059">
    <property type="entry name" value="Glutathione synthetase ATP-binding domain-like"/>
    <property type="match status" value="1"/>
</dbReference>
<keyword evidence="3" id="KW-1185">Reference proteome</keyword>
<evidence type="ECO:0000259" key="1">
    <source>
        <dbReference type="PROSITE" id="PS51186"/>
    </source>
</evidence>
<dbReference type="PROSITE" id="PS51186">
    <property type="entry name" value="GNAT"/>
    <property type="match status" value="1"/>
</dbReference>
<keyword evidence="2" id="KW-0808">Transferase</keyword>
<name>A0ABX8BZV0_9ACTN</name>
<dbReference type="Gene3D" id="3.40.630.30">
    <property type="match status" value="1"/>
</dbReference>
<dbReference type="RefSeq" id="WP_212640648.1">
    <property type="nucleotide sequence ID" value="NZ_CP074132.1"/>
</dbReference>
<gene>
    <name evidence="2" type="ORF">KGD83_20080</name>
</gene>
<dbReference type="Gene3D" id="3.30.470.20">
    <property type="entry name" value="ATP-grasp fold, B domain"/>
    <property type="match status" value="1"/>
</dbReference>
<dbReference type="InterPro" id="IPR016181">
    <property type="entry name" value="Acyl_CoA_acyltransferase"/>
</dbReference>
<dbReference type="GO" id="GO:0016746">
    <property type="term" value="F:acyltransferase activity"/>
    <property type="evidence" value="ECO:0007669"/>
    <property type="project" value="UniProtKB-KW"/>
</dbReference>
<dbReference type="Gene3D" id="3.30.1490.20">
    <property type="entry name" value="ATP-grasp fold, A domain"/>
    <property type="match status" value="1"/>
</dbReference>
<dbReference type="Pfam" id="PF13549">
    <property type="entry name" value="ATP-grasp_5"/>
    <property type="match status" value="1"/>
</dbReference>
<dbReference type="InterPro" id="IPR032875">
    <property type="entry name" value="Succ_CoA_lig_flav_dom"/>
</dbReference>
<dbReference type="Pfam" id="PF13607">
    <property type="entry name" value="Succ_CoA_lig"/>
    <property type="match status" value="1"/>
</dbReference>
<dbReference type="EMBL" id="CP074132">
    <property type="protein sequence ID" value="QUX27588.1"/>
    <property type="molecule type" value="Genomic_DNA"/>
</dbReference>
<dbReference type="InterPro" id="IPR016102">
    <property type="entry name" value="Succinyl-CoA_synth-like"/>
</dbReference>
<dbReference type="PANTHER" id="PTHR42793">
    <property type="entry name" value="COA BINDING DOMAIN CONTAINING PROTEIN"/>
    <property type="match status" value="1"/>
</dbReference>
<dbReference type="SUPFAM" id="SSF55729">
    <property type="entry name" value="Acyl-CoA N-acyltransferases (Nat)"/>
    <property type="match status" value="1"/>
</dbReference>
<evidence type="ECO:0000313" key="2">
    <source>
        <dbReference type="EMBL" id="QUX27588.1"/>
    </source>
</evidence>
<dbReference type="InterPro" id="IPR003781">
    <property type="entry name" value="CoA-bd"/>
</dbReference>
<dbReference type="InterPro" id="IPR000182">
    <property type="entry name" value="GNAT_dom"/>
</dbReference>